<sequence length="142" mass="16766">MATITKQCQYNGRCKPKETMSKEKLCRLEEVIYILIEISDRNGKNPIRSETMVGFILVQYKNQVFSFLENSVFQTSKLDKLCHSILVNVQFSTKPFKNHNKKLIKPLHTYVIYWNFIFCLVKYIIIQQCTINGKVLYQECKN</sequence>
<organism evidence="2 3">
    <name type="scientific">Hexamita inflata</name>
    <dbReference type="NCBI Taxonomy" id="28002"/>
    <lineage>
        <taxon>Eukaryota</taxon>
        <taxon>Metamonada</taxon>
        <taxon>Diplomonadida</taxon>
        <taxon>Hexamitidae</taxon>
        <taxon>Hexamitinae</taxon>
        <taxon>Hexamita</taxon>
    </lineage>
</organism>
<dbReference type="Proteomes" id="UP001642409">
    <property type="component" value="Unassembled WGS sequence"/>
</dbReference>
<proteinExistence type="predicted"/>
<feature type="transmembrane region" description="Helical" evidence="1">
    <location>
        <begin position="107"/>
        <end position="126"/>
    </location>
</feature>
<keyword evidence="1" id="KW-1133">Transmembrane helix</keyword>
<name>A0ABP1GHH9_9EUKA</name>
<protein>
    <submittedName>
        <fullName evidence="2">Hypothetical_protein</fullName>
    </submittedName>
</protein>
<keyword evidence="1" id="KW-0812">Transmembrane</keyword>
<evidence type="ECO:0000313" key="3">
    <source>
        <dbReference type="Proteomes" id="UP001642409"/>
    </source>
</evidence>
<accession>A0ABP1GHH9</accession>
<keyword evidence="1" id="KW-0472">Membrane</keyword>
<gene>
    <name evidence="2" type="ORF">HINF_LOCUS49</name>
</gene>
<reference evidence="2 3" key="1">
    <citation type="submission" date="2024-07" db="EMBL/GenBank/DDBJ databases">
        <authorList>
            <person name="Akdeniz Z."/>
        </authorList>
    </citation>
    <scope>NUCLEOTIDE SEQUENCE [LARGE SCALE GENOMIC DNA]</scope>
</reference>
<dbReference type="EMBL" id="CAXDID020000001">
    <property type="protein sequence ID" value="CAL5970109.1"/>
    <property type="molecule type" value="Genomic_DNA"/>
</dbReference>
<evidence type="ECO:0000313" key="2">
    <source>
        <dbReference type="EMBL" id="CAL5970109.1"/>
    </source>
</evidence>
<keyword evidence="3" id="KW-1185">Reference proteome</keyword>
<evidence type="ECO:0000256" key="1">
    <source>
        <dbReference type="SAM" id="Phobius"/>
    </source>
</evidence>
<comment type="caution">
    <text evidence="2">The sequence shown here is derived from an EMBL/GenBank/DDBJ whole genome shotgun (WGS) entry which is preliminary data.</text>
</comment>